<organism evidence="5 6">
    <name type="scientific">Teladorsagia circumcincta</name>
    <name type="common">Brown stomach worm</name>
    <name type="synonym">Ostertagia circumcincta</name>
    <dbReference type="NCBI Taxonomy" id="45464"/>
    <lineage>
        <taxon>Eukaryota</taxon>
        <taxon>Metazoa</taxon>
        <taxon>Ecdysozoa</taxon>
        <taxon>Nematoda</taxon>
        <taxon>Chromadorea</taxon>
        <taxon>Rhabditida</taxon>
        <taxon>Rhabditina</taxon>
        <taxon>Rhabditomorpha</taxon>
        <taxon>Strongyloidea</taxon>
        <taxon>Trichostrongylidae</taxon>
        <taxon>Teladorsagia</taxon>
    </lineage>
</organism>
<feature type="domain" description="Biotin carboxylation" evidence="4">
    <location>
        <begin position="1"/>
        <end position="60"/>
    </location>
</feature>
<evidence type="ECO:0000259" key="4">
    <source>
        <dbReference type="PROSITE" id="PS50979"/>
    </source>
</evidence>
<evidence type="ECO:0000256" key="1">
    <source>
        <dbReference type="ARBA" id="ARBA00022598"/>
    </source>
</evidence>
<feature type="non-terminal residue" evidence="5">
    <location>
        <position position="1"/>
    </location>
</feature>
<keyword evidence="3" id="KW-0067">ATP-binding</keyword>
<protein>
    <recommendedName>
        <fullName evidence="4">Biotin carboxylation domain-containing protein</fullName>
    </recommendedName>
</protein>
<gene>
    <name evidence="5" type="ORF">TELCIR_24545</name>
</gene>
<name>A0A2G9T9N7_TELCI</name>
<dbReference type="AlphaFoldDB" id="A0A2G9T9N7"/>
<dbReference type="Pfam" id="PF02785">
    <property type="entry name" value="Biotin_carb_C"/>
    <property type="match status" value="1"/>
</dbReference>
<evidence type="ECO:0000313" key="6">
    <source>
        <dbReference type="Proteomes" id="UP000230423"/>
    </source>
</evidence>
<keyword evidence="6" id="KW-1185">Reference proteome</keyword>
<evidence type="ECO:0000256" key="2">
    <source>
        <dbReference type="ARBA" id="ARBA00022741"/>
    </source>
</evidence>
<evidence type="ECO:0000313" key="5">
    <source>
        <dbReference type="EMBL" id="PIO54100.1"/>
    </source>
</evidence>
<dbReference type="InterPro" id="IPR011054">
    <property type="entry name" value="Rudment_hybrid_motif"/>
</dbReference>
<dbReference type="Gene3D" id="3.30.470.20">
    <property type="entry name" value="ATP-grasp fold, B domain"/>
    <property type="match status" value="1"/>
</dbReference>
<evidence type="ECO:0000256" key="3">
    <source>
        <dbReference type="ARBA" id="ARBA00022840"/>
    </source>
</evidence>
<dbReference type="GO" id="GO:0005524">
    <property type="term" value="F:ATP binding"/>
    <property type="evidence" value="ECO:0007669"/>
    <property type="project" value="UniProtKB-KW"/>
</dbReference>
<dbReference type="InterPro" id="IPR005482">
    <property type="entry name" value="Biotin_COase_C"/>
</dbReference>
<sequence length="60" mass="6707">VYRIGDGMGIRKDGLAYDGGTVIKYYEPLLTKVISHASNHKLAAQKMLRCLRDSKVRGIE</sequence>
<dbReference type="EMBL" id="KZ401651">
    <property type="protein sequence ID" value="PIO54100.1"/>
    <property type="molecule type" value="Genomic_DNA"/>
</dbReference>
<keyword evidence="1" id="KW-0436">Ligase</keyword>
<keyword evidence="2" id="KW-0547">Nucleotide-binding</keyword>
<feature type="non-terminal residue" evidence="5">
    <location>
        <position position="60"/>
    </location>
</feature>
<dbReference type="GO" id="GO:0016874">
    <property type="term" value="F:ligase activity"/>
    <property type="evidence" value="ECO:0007669"/>
    <property type="project" value="UniProtKB-KW"/>
</dbReference>
<reference evidence="5 6" key="1">
    <citation type="submission" date="2015-09" db="EMBL/GenBank/DDBJ databases">
        <title>Draft genome of the parasitic nematode Teladorsagia circumcincta isolate WARC Sus (inbred).</title>
        <authorList>
            <person name="Mitreva M."/>
        </authorList>
    </citation>
    <scope>NUCLEOTIDE SEQUENCE [LARGE SCALE GENOMIC DNA]</scope>
    <source>
        <strain evidence="5 6">S</strain>
    </source>
</reference>
<dbReference type="Proteomes" id="UP000230423">
    <property type="component" value="Unassembled WGS sequence"/>
</dbReference>
<proteinExistence type="predicted"/>
<dbReference type="PROSITE" id="PS50979">
    <property type="entry name" value="BC"/>
    <property type="match status" value="1"/>
</dbReference>
<dbReference type="SUPFAM" id="SSF51246">
    <property type="entry name" value="Rudiment single hybrid motif"/>
    <property type="match status" value="1"/>
</dbReference>
<dbReference type="OrthoDB" id="196847at2759"/>
<dbReference type="InterPro" id="IPR011764">
    <property type="entry name" value="Biotin_carboxylation_dom"/>
</dbReference>
<accession>A0A2G9T9N7</accession>